<dbReference type="Proteomes" id="UP000295418">
    <property type="component" value="Unassembled WGS sequence"/>
</dbReference>
<proteinExistence type="predicted"/>
<protein>
    <submittedName>
        <fullName evidence="1">LysM domain-containing protein</fullName>
    </submittedName>
</protein>
<name>A0A4R4E5W2_9BACL</name>
<accession>A0A4R4E5W2</accession>
<evidence type="ECO:0000313" key="1">
    <source>
        <dbReference type="EMBL" id="TCZ73058.1"/>
    </source>
</evidence>
<gene>
    <name evidence="1" type="ORF">E0485_21815</name>
</gene>
<keyword evidence="2" id="KW-1185">Reference proteome</keyword>
<organism evidence="1 2">
    <name type="scientific">Paenibacillus albiflavus</name>
    <dbReference type="NCBI Taxonomy" id="2545760"/>
    <lineage>
        <taxon>Bacteria</taxon>
        <taxon>Bacillati</taxon>
        <taxon>Bacillota</taxon>
        <taxon>Bacilli</taxon>
        <taxon>Bacillales</taxon>
        <taxon>Paenibacillaceae</taxon>
        <taxon>Paenibacillus</taxon>
    </lineage>
</organism>
<sequence>MHKGYNYTTLAGDTFDSIALDFYNEETHASTIIQMNLQYRNVLIFQGGEKLLIPIIEKETPTSLPPWKRS</sequence>
<dbReference type="OrthoDB" id="2941457at2"/>
<dbReference type="EMBL" id="SKFG01000035">
    <property type="protein sequence ID" value="TCZ73058.1"/>
    <property type="molecule type" value="Genomic_DNA"/>
</dbReference>
<evidence type="ECO:0000313" key="2">
    <source>
        <dbReference type="Proteomes" id="UP000295418"/>
    </source>
</evidence>
<reference evidence="1 2" key="1">
    <citation type="submission" date="2019-03" db="EMBL/GenBank/DDBJ databases">
        <authorList>
            <person name="Kim M.K.M."/>
        </authorList>
    </citation>
    <scope>NUCLEOTIDE SEQUENCE [LARGE SCALE GENOMIC DNA]</scope>
    <source>
        <strain evidence="1 2">18JY21-1</strain>
    </source>
</reference>
<comment type="caution">
    <text evidence="1">The sequence shown here is derived from an EMBL/GenBank/DDBJ whole genome shotgun (WGS) entry which is preliminary data.</text>
</comment>
<dbReference type="AlphaFoldDB" id="A0A4R4E5W2"/>
<dbReference type="RefSeq" id="WP_132420184.1">
    <property type="nucleotide sequence ID" value="NZ_SKFG01000035.1"/>
</dbReference>